<dbReference type="InterPro" id="IPR000210">
    <property type="entry name" value="BTB/POZ_dom"/>
</dbReference>
<dbReference type="Gene3D" id="3.30.710.10">
    <property type="entry name" value="Potassium Channel Kv1.1, Chain A"/>
    <property type="match status" value="1"/>
</dbReference>
<dbReference type="GeneID" id="24412639"/>
<gene>
    <name evidence="2" type="ORF">GLRG_07274</name>
</gene>
<sequence length="322" mass="36486">MSLKRKRDMEDILKSRIIKFIIGSEKAEFTVHSMSIATLSEKFRSIVSFSQPGENEKIVTWSNVETSTFVNLVEYAYNKDYTIPQLARTGDISQATAQDMVAGPEIAKKKKIKSEHASSPAKVDIVKRKTNTNEVEAAISLHTWMLEISQGDESPQKSSAQYRFCQQHFSLNTPASDGAVTESSFATEAWLMDIQQHRLTDYETVFRTHTNLYILANKYNITDLKDLCYRKIRLTLLYAPTADQLFAALFHTIRIVYDNTIHNDPLRSLLAKYCISDMASIMSCKGDDRIAPLLKSVPSFAADLLLEIPHDYWVQIRDGGQA</sequence>
<dbReference type="RefSeq" id="XP_008096150.1">
    <property type="nucleotide sequence ID" value="XM_008097959.1"/>
</dbReference>
<dbReference type="SUPFAM" id="SSF54695">
    <property type="entry name" value="POZ domain"/>
    <property type="match status" value="1"/>
</dbReference>
<organism evidence="3">
    <name type="scientific">Colletotrichum graminicola (strain M1.001 / M2 / FGSC 10212)</name>
    <name type="common">Maize anthracnose fungus</name>
    <name type="synonym">Glomerella graminicola</name>
    <dbReference type="NCBI Taxonomy" id="645133"/>
    <lineage>
        <taxon>Eukaryota</taxon>
        <taxon>Fungi</taxon>
        <taxon>Dikarya</taxon>
        <taxon>Ascomycota</taxon>
        <taxon>Pezizomycotina</taxon>
        <taxon>Sordariomycetes</taxon>
        <taxon>Hypocreomycetidae</taxon>
        <taxon>Glomerellales</taxon>
        <taxon>Glomerellaceae</taxon>
        <taxon>Colletotrichum</taxon>
        <taxon>Colletotrichum graminicola species complex</taxon>
    </lineage>
</organism>
<proteinExistence type="predicted"/>
<dbReference type="VEuPathDB" id="FungiDB:GLRG_07274"/>
<evidence type="ECO:0000259" key="1">
    <source>
        <dbReference type="PROSITE" id="PS50097"/>
    </source>
</evidence>
<dbReference type="PANTHER" id="PTHR47843">
    <property type="entry name" value="BTB DOMAIN-CONTAINING PROTEIN-RELATED"/>
    <property type="match status" value="1"/>
</dbReference>
<dbReference type="PANTHER" id="PTHR47843:SF2">
    <property type="entry name" value="BTB DOMAIN-CONTAINING PROTEIN"/>
    <property type="match status" value="1"/>
</dbReference>
<evidence type="ECO:0000313" key="2">
    <source>
        <dbReference type="EMBL" id="EFQ32130.1"/>
    </source>
</evidence>
<feature type="domain" description="BTB" evidence="1">
    <location>
        <begin position="16"/>
        <end position="85"/>
    </location>
</feature>
<name>E3QMP2_COLGM</name>
<dbReference type="AlphaFoldDB" id="E3QMP2"/>
<dbReference type="InterPro" id="IPR011333">
    <property type="entry name" value="SKP1/BTB/POZ_sf"/>
</dbReference>
<dbReference type="EMBL" id="GG697359">
    <property type="protein sequence ID" value="EFQ32130.1"/>
    <property type="molecule type" value="Genomic_DNA"/>
</dbReference>
<protein>
    <recommendedName>
        <fullName evidence="1">BTB domain-containing protein</fullName>
    </recommendedName>
</protein>
<reference evidence="3" key="1">
    <citation type="journal article" date="2012" name="Nat. Genet.">
        <title>Lifestyle transitions in plant pathogenic Colletotrichum fungi deciphered by genome and transcriptome analyses.</title>
        <authorList>
            <person name="O'Connell R.J."/>
            <person name="Thon M.R."/>
            <person name="Hacquard S."/>
            <person name="Amyotte S.G."/>
            <person name="Kleemann J."/>
            <person name="Torres M.F."/>
            <person name="Damm U."/>
            <person name="Buiate E.A."/>
            <person name="Epstein L."/>
            <person name="Alkan N."/>
            <person name="Altmueller J."/>
            <person name="Alvarado-Balderrama L."/>
            <person name="Bauser C.A."/>
            <person name="Becker C."/>
            <person name="Birren B.W."/>
            <person name="Chen Z."/>
            <person name="Choi J."/>
            <person name="Crouch J.A."/>
            <person name="Duvick J.P."/>
            <person name="Farman M.A."/>
            <person name="Gan P."/>
            <person name="Heiman D."/>
            <person name="Henrissat B."/>
            <person name="Howard R.J."/>
            <person name="Kabbage M."/>
            <person name="Koch C."/>
            <person name="Kracher B."/>
            <person name="Kubo Y."/>
            <person name="Law A.D."/>
            <person name="Lebrun M.-H."/>
            <person name="Lee Y.-H."/>
            <person name="Miyara I."/>
            <person name="Moore N."/>
            <person name="Neumann U."/>
            <person name="Nordstroem K."/>
            <person name="Panaccione D.G."/>
            <person name="Panstruga R."/>
            <person name="Place M."/>
            <person name="Proctor R.H."/>
            <person name="Prusky D."/>
            <person name="Rech G."/>
            <person name="Reinhardt R."/>
            <person name="Rollins J.A."/>
            <person name="Rounsley S."/>
            <person name="Schardl C.L."/>
            <person name="Schwartz D.C."/>
            <person name="Shenoy N."/>
            <person name="Shirasu K."/>
            <person name="Sikhakolli U.R."/>
            <person name="Stueber K."/>
            <person name="Sukno S.A."/>
            <person name="Sweigard J.A."/>
            <person name="Takano Y."/>
            <person name="Takahara H."/>
            <person name="Trail F."/>
            <person name="van der Does H.C."/>
            <person name="Voll L.M."/>
            <person name="Will I."/>
            <person name="Young S."/>
            <person name="Zeng Q."/>
            <person name="Zhang J."/>
            <person name="Zhou S."/>
            <person name="Dickman M.B."/>
            <person name="Schulze-Lefert P."/>
            <person name="Ver Loren van Themaat E."/>
            <person name="Ma L.-J."/>
            <person name="Vaillancourt L.J."/>
        </authorList>
    </citation>
    <scope>NUCLEOTIDE SEQUENCE [LARGE SCALE GENOMIC DNA]</scope>
    <source>
        <strain evidence="3">M1.001 / M2 / FGSC 10212</strain>
    </source>
</reference>
<dbReference type="Proteomes" id="UP000008782">
    <property type="component" value="Unassembled WGS sequence"/>
</dbReference>
<dbReference type="HOGENOM" id="CLU_056399_0_0_1"/>
<accession>E3QMP2</accession>
<evidence type="ECO:0000313" key="3">
    <source>
        <dbReference type="Proteomes" id="UP000008782"/>
    </source>
</evidence>
<keyword evidence="3" id="KW-1185">Reference proteome</keyword>
<dbReference type="eggNOG" id="ENOG502RKRT">
    <property type="taxonomic scope" value="Eukaryota"/>
</dbReference>
<dbReference type="OrthoDB" id="9997739at2759"/>
<dbReference type="PROSITE" id="PS50097">
    <property type="entry name" value="BTB"/>
    <property type="match status" value="1"/>
</dbReference>
<dbReference type="STRING" id="645133.E3QMP2"/>